<evidence type="ECO:0000313" key="8">
    <source>
        <dbReference type="EMBL" id="PXW54599.1"/>
    </source>
</evidence>
<evidence type="ECO:0000259" key="6">
    <source>
        <dbReference type="Pfam" id="PF00732"/>
    </source>
</evidence>
<evidence type="ECO:0000256" key="4">
    <source>
        <dbReference type="ARBA" id="ARBA00022827"/>
    </source>
</evidence>
<dbReference type="Proteomes" id="UP000248021">
    <property type="component" value="Unassembled WGS sequence"/>
</dbReference>
<dbReference type="Gene3D" id="3.30.410.40">
    <property type="match status" value="1"/>
</dbReference>
<dbReference type="AlphaFoldDB" id="A0A2V3TXT8"/>
<feature type="binding site" evidence="5">
    <location>
        <begin position="498"/>
        <end position="499"/>
    </location>
    <ligand>
        <name>FAD</name>
        <dbReference type="ChEBI" id="CHEBI:57692"/>
    </ligand>
</feature>
<feature type="binding site" evidence="5">
    <location>
        <position position="231"/>
    </location>
    <ligand>
        <name>FAD</name>
        <dbReference type="ChEBI" id="CHEBI:57692"/>
    </ligand>
</feature>
<dbReference type="Gene3D" id="3.50.50.60">
    <property type="entry name" value="FAD/NAD(P)-binding domain"/>
    <property type="match status" value="2"/>
</dbReference>
<dbReference type="EMBL" id="QJJK01000011">
    <property type="protein sequence ID" value="PXW54599.1"/>
    <property type="molecule type" value="Genomic_DNA"/>
</dbReference>
<evidence type="ECO:0000313" key="9">
    <source>
        <dbReference type="Proteomes" id="UP000248021"/>
    </source>
</evidence>
<feature type="domain" description="Glucose-methanol-choline oxidoreductase C-terminal" evidence="7">
    <location>
        <begin position="369"/>
        <end position="553"/>
    </location>
</feature>
<comment type="cofactor">
    <cofactor evidence="1 5">
        <name>FAD</name>
        <dbReference type="ChEBI" id="CHEBI:57692"/>
    </cofactor>
</comment>
<organism evidence="8 9">
    <name type="scientific">Chelatococcus asaccharovorans</name>
    <dbReference type="NCBI Taxonomy" id="28210"/>
    <lineage>
        <taxon>Bacteria</taxon>
        <taxon>Pseudomonadati</taxon>
        <taxon>Pseudomonadota</taxon>
        <taxon>Alphaproteobacteria</taxon>
        <taxon>Hyphomicrobiales</taxon>
        <taxon>Chelatococcaceae</taxon>
        <taxon>Chelatococcus</taxon>
    </lineage>
</organism>
<reference evidence="8 9" key="1">
    <citation type="submission" date="2018-05" db="EMBL/GenBank/DDBJ databases">
        <title>Genomic Encyclopedia of Type Strains, Phase IV (KMG-IV): sequencing the most valuable type-strain genomes for metagenomic binning, comparative biology and taxonomic classification.</title>
        <authorList>
            <person name="Goeker M."/>
        </authorList>
    </citation>
    <scope>NUCLEOTIDE SEQUENCE [LARGE SCALE GENOMIC DNA]</scope>
    <source>
        <strain evidence="8 9">DSM 6462</strain>
    </source>
</reference>
<protein>
    <submittedName>
        <fullName evidence="8">5-(Hydroxymethyl)furfural/furfural oxidase</fullName>
    </submittedName>
</protein>
<dbReference type="OrthoDB" id="9785276at2"/>
<dbReference type="PIRSF" id="PIRSF000137">
    <property type="entry name" value="Alcohol_oxidase"/>
    <property type="match status" value="1"/>
</dbReference>
<dbReference type="InterPro" id="IPR012132">
    <property type="entry name" value="GMC_OxRdtase"/>
</dbReference>
<dbReference type="Pfam" id="PF05199">
    <property type="entry name" value="GMC_oxred_C"/>
    <property type="match status" value="1"/>
</dbReference>
<feature type="binding site" evidence="5">
    <location>
        <position position="93"/>
    </location>
    <ligand>
        <name>FAD</name>
        <dbReference type="ChEBI" id="CHEBI:57692"/>
    </ligand>
</feature>
<dbReference type="SUPFAM" id="SSF54373">
    <property type="entry name" value="FAD-linked reductases, C-terminal domain"/>
    <property type="match status" value="1"/>
</dbReference>
<comment type="caution">
    <text evidence="8">The sequence shown here is derived from an EMBL/GenBank/DDBJ whole genome shotgun (WGS) entry which is preliminary data.</text>
</comment>
<dbReference type="Pfam" id="PF00732">
    <property type="entry name" value="GMC_oxred_N"/>
    <property type="match status" value="1"/>
</dbReference>
<dbReference type="InterPro" id="IPR036188">
    <property type="entry name" value="FAD/NAD-bd_sf"/>
</dbReference>
<evidence type="ECO:0000256" key="5">
    <source>
        <dbReference type="PIRSR" id="PIRSR000137-2"/>
    </source>
</evidence>
<dbReference type="RefSeq" id="WP_110377065.1">
    <property type="nucleotide sequence ID" value="NZ_JAHBRY010000001.1"/>
</dbReference>
<dbReference type="PANTHER" id="PTHR11552">
    <property type="entry name" value="GLUCOSE-METHANOL-CHOLINE GMC OXIDOREDUCTASE"/>
    <property type="match status" value="1"/>
</dbReference>
<gene>
    <name evidence="8" type="ORF">C7450_111130</name>
</gene>
<dbReference type="GO" id="GO:0016614">
    <property type="term" value="F:oxidoreductase activity, acting on CH-OH group of donors"/>
    <property type="evidence" value="ECO:0007669"/>
    <property type="project" value="InterPro"/>
</dbReference>
<proteinExistence type="inferred from homology"/>
<evidence type="ECO:0000256" key="3">
    <source>
        <dbReference type="ARBA" id="ARBA00022630"/>
    </source>
</evidence>
<evidence type="ECO:0000259" key="7">
    <source>
        <dbReference type="Pfam" id="PF05199"/>
    </source>
</evidence>
<dbReference type="PANTHER" id="PTHR11552:SF147">
    <property type="entry name" value="CHOLINE DEHYDROGENASE, MITOCHONDRIAL"/>
    <property type="match status" value="1"/>
</dbReference>
<keyword evidence="4 5" id="KW-0274">FAD</keyword>
<comment type="similarity">
    <text evidence="2">Belongs to the GMC oxidoreductase family.</text>
</comment>
<evidence type="ECO:0000256" key="1">
    <source>
        <dbReference type="ARBA" id="ARBA00001974"/>
    </source>
</evidence>
<feature type="domain" description="Glucose-methanol-choline oxidoreductase N-terminal" evidence="6">
    <location>
        <begin position="6"/>
        <end position="302"/>
    </location>
</feature>
<dbReference type="InterPro" id="IPR007867">
    <property type="entry name" value="GMC_OxRtase_C"/>
</dbReference>
<accession>A0A2V3TXT8</accession>
<sequence length="576" mass="62454">MTQHWDFIIVGGGSAGCVLANRLSARSANQVLLLEAGEDHLPGQEPDEIKDVYPYRAAFNANYQWQGLKAYFEPVPHNDPRRPPLKPYGQARVMGGGSTINGELGNRGTPDDYDEWAELGAAGWDWASVLPYFRKLETDLDYTGPLHGTDGPITISRVPEAVWPGFTKAAAGAFKRLGYRNIEDQNGCFDDGWFPMALTTDRKQRRSAAMGYLDAATRARRNLTIRARAVVSRIVMEDGRAVGVEVNGEIVRGREIILAAGALRSPAILLRAGIGPAADLRATGIPVVHDLPGVGANLQEHPSMSMSAWIKPGARMGETPRRHVQMALRYTSDMPDAPANDMFTVVVAKSAWHPIGRRIGSLFSWINKPYSQGWVKLTSPDPNVYPEVAFQLLTDPRDLTRMKAVFRRMAAVFATPEMRVAALDPFASTHGAMAALVGQISARNWLMTIGPALLTDGPAALRRQVIERLLAPGPALAAVLADDDLLEATVRKHTIGGWHASGTCRMGDPGDPLAVVDASTGRVIGVEGLSVVDASVMPTVPRANTNLPTIMIAEKMANQILARHQSDKARSYQLSA</sequence>
<dbReference type="InterPro" id="IPR000172">
    <property type="entry name" value="GMC_OxRdtase_N"/>
</dbReference>
<dbReference type="SUPFAM" id="SSF51905">
    <property type="entry name" value="FAD/NAD(P)-binding domain"/>
    <property type="match status" value="1"/>
</dbReference>
<keyword evidence="9" id="KW-1185">Reference proteome</keyword>
<keyword evidence="3" id="KW-0285">Flavoprotein</keyword>
<dbReference type="GO" id="GO:0050660">
    <property type="term" value="F:flavin adenine dinucleotide binding"/>
    <property type="evidence" value="ECO:0007669"/>
    <property type="project" value="InterPro"/>
</dbReference>
<evidence type="ECO:0000256" key="2">
    <source>
        <dbReference type="ARBA" id="ARBA00010790"/>
    </source>
</evidence>
<name>A0A2V3TXT8_9HYPH</name>